<feature type="region of interest" description="Disordered" evidence="1">
    <location>
        <begin position="261"/>
        <end position="285"/>
    </location>
</feature>
<feature type="region of interest" description="Disordered" evidence="1">
    <location>
        <begin position="721"/>
        <end position="747"/>
    </location>
</feature>
<feature type="compositionally biased region" description="Low complexity" evidence="1">
    <location>
        <begin position="1246"/>
        <end position="1264"/>
    </location>
</feature>
<organism evidence="2 3">
    <name type="scientific">Alosa alosa</name>
    <name type="common">allis shad</name>
    <dbReference type="NCBI Taxonomy" id="278164"/>
    <lineage>
        <taxon>Eukaryota</taxon>
        <taxon>Metazoa</taxon>
        <taxon>Chordata</taxon>
        <taxon>Craniata</taxon>
        <taxon>Vertebrata</taxon>
        <taxon>Euteleostomi</taxon>
        <taxon>Actinopterygii</taxon>
        <taxon>Neopterygii</taxon>
        <taxon>Teleostei</taxon>
        <taxon>Clupei</taxon>
        <taxon>Clupeiformes</taxon>
        <taxon>Clupeoidei</taxon>
        <taxon>Clupeidae</taxon>
        <taxon>Alosa</taxon>
    </lineage>
</organism>
<accession>A0AAV6GLT4</accession>
<feature type="compositionally biased region" description="Low complexity" evidence="1">
    <location>
        <begin position="270"/>
        <end position="284"/>
    </location>
</feature>
<feature type="region of interest" description="Disordered" evidence="1">
    <location>
        <begin position="1099"/>
        <end position="1123"/>
    </location>
</feature>
<feature type="compositionally biased region" description="Basic and acidic residues" evidence="1">
    <location>
        <begin position="560"/>
        <end position="573"/>
    </location>
</feature>
<proteinExistence type="predicted"/>
<feature type="compositionally biased region" description="Polar residues" evidence="1">
    <location>
        <begin position="816"/>
        <end position="837"/>
    </location>
</feature>
<feature type="compositionally biased region" description="Basic and acidic residues" evidence="1">
    <location>
        <begin position="721"/>
        <end position="737"/>
    </location>
</feature>
<feature type="region of interest" description="Disordered" evidence="1">
    <location>
        <begin position="1238"/>
        <end position="1280"/>
    </location>
</feature>
<feature type="compositionally biased region" description="Basic and acidic residues" evidence="1">
    <location>
        <begin position="1180"/>
        <end position="1189"/>
    </location>
</feature>
<dbReference type="CDD" id="cd12100">
    <property type="entry name" value="DD_CABYR_SP17"/>
    <property type="match status" value="1"/>
</dbReference>
<feature type="region of interest" description="Disordered" evidence="1">
    <location>
        <begin position="816"/>
        <end position="874"/>
    </location>
</feature>
<dbReference type="EMBL" id="JADWDJ010000009">
    <property type="protein sequence ID" value="KAG5276188.1"/>
    <property type="molecule type" value="Genomic_DNA"/>
</dbReference>
<feature type="compositionally biased region" description="Polar residues" evidence="1">
    <location>
        <begin position="1191"/>
        <end position="1205"/>
    </location>
</feature>
<evidence type="ECO:0000313" key="2">
    <source>
        <dbReference type="EMBL" id="KAG5276188.1"/>
    </source>
</evidence>
<feature type="compositionally biased region" description="Polar residues" evidence="1">
    <location>
        <begin position="547"/>
        <end position="559"/>
    </location>
</feature>
<keyword evidence="3" id="KW-1185">Reference proteome</keyword>
<name>A0AAV6GLT4_9TELE</name>
<feature type="compositionally biased region" description="Polar residues" evidence="1">
    <location>
        <begin position="652"/>
        <end position="666"/>
    </location>
</feature>
<feature type="compositionally biased region" description="Polar residues" evidence="1">
    <location>
        <begin position="1601"/>
        <end position="1618"/>
    </location>
</feature>
<feature type="region of interest" description="Disordered" evidence="1">
    <location>
        <begin position="1592"/>
        <end position="1631"/>
    </location>
</feature>
<feature type="region of interest" description="Disordered" evidence="1">
    <location>
        <begin position="1174"/>
        <end position="1207"/>
    </location>
</feature>
<dbReference type="Proteomes" id="UP000823561">
    <property type="component" value="Chromosome 9"/>
</dbReference>
<feature type="compositionally biased region" description="Polar residues" evidence="1">
    <location>
        <begin position="1114"/>
        <end position="1123"/>
    </location>
</feature>
<feature type="region of interest" description="Disordered" evidence="1">
    <location>
        <begin position="626"/>
        <end position="673"/>
    </location>
</feature>
<evidence type="ECO:0000313" key="3">
    <source>
        <dbReference type="Proteomes" id="UP000823561"/>
    </source>
</evidence>
<reference evidence="2" key="1">
    <citation type="submission" date="2020-10" db="EMBL/GenBank/DDBJ databases">
        <title>Chromosome-scale genome assembly of the Allis shad, Alosa alosa.</title>
        <authorList>
            <person name="Margot Z."/>
            <person name="Christophe K."/>
            <person name="Cabau C."/>
            <person name="Louis A."/>
            <person name="Berthelot C."/>
            <person name="Parey E."/>
            <person name="Roest Crollius H."/>
            <person name="Montfort J."/>
            <person name="Robinson-Rechavi M."/>
            <person name="Bucao C."/>
            <person name="Bouchez O."/>
            <person name="Gislard M."/>
            <person name="Lluch J."/>
            <person name="Milhes M."/>
            <person name="Lampietro C."/>
            <person name="Lopez Roques C."/>
            <person name="Donnadieu C."/>
            <person name="Braasch I."/>
            <person name="Desvignes T."/>
            <person name="Postlethwait J."/>
            <person name="Bobe J."/>
            <person name="Guiguen Y."/>
        </authorList>
    </citation>
    <scope>NUCLEOTIDE SEQUENCE</scope>
    <source>
        <strain evidence="2">M-15738</strain>
        <tissue evidence="2">Blood</tissue>
    </source>
</reference>
<sequence>MPVGKSKPCRRRSVIVPYGLKTWLECLAMAVAKECPKCMRRFIAKYCQELLEYRNENPMMDIRDLVLTYQSLRENRRSLKKHYRVDGQYSQFKCFSWCTTLSSCDAHNVQAEIQRTERTDDMGQSVAMETSTASKDLISCHSEDVSKAIGLYMSQPGKENEQGPSATTSEAIPDVVVHNKALALVPTPNLSRAPSGDLQDGNVVEKELGCQATDRLTYQQSTDISRSPSEELLSEYEQFSEGGFGIATQKISNVSLQEITSSEERVSDESYGSPKLSPMSSSESAVRVASPLQTVEFHHLRDNKHEIDVRASAEQLDLTSSCMLYRSSYDSLSEEEESAESATILERSHSQAVLRTISLEERLNRQEERSKEETYFSGVTDETLLDDGEEDADLVVLYEAPSDECVVSSENSEISADVCGDLSPTQEGASVSVHSSFMVTKGSVVMGTTPSVRCLTLSPVSSDVKKEVCASGNNLSSFPPSAVMELPDVFGDVNIPREEDMTSQHVATEIKRHIPLRPSSESINFASSWDQARLHSSSKPRVKDLSRLSSLTRQSNRTTLNEKEGSASGFTEDHLSTMAHTESSITVLFENSDEDVDDESESLAVAESLAEYHSIPEVVIVHKAPSFEELPETDEEDLHRSESSVGRPDSLSGAQGSQSSVTSPTMSVGAENTDGTPYVVIIHKAPSEKDLPDTPFTPGVENMVGSGSALEDVARLPLVHDKLPPKAPHQSEEKSSEAETAANPPAKTLYDEVVGDTLKTSESLRSPRLGPTSSCILEAAKDSDTTTHVVIIHKASSGEGFPEVSITSNVESVGPQSSLKWVPSANESVPSSGTQSLNERDKSVSSVTTKSPRLTLQRSKGDVSRTTSSDHLSVSASGLNEDIYEVQLSVDTEKDSVGQSVKDSVGTANSAERLRDSSCISGALEISVSNSCVIFSSNDDDIAFENGSSTLHSDHYHSLTKSDTSTECCATLNERFNEMPVDDTLEMRTASLQQSSEGIQFSSISKDAEEADYSPNVVNISREKLPESGVTLGLLEKVPFAASKKTEDDTLDVHNSRIDTVFVGPSEAAEQRVAYVRTPSEDEISTDISVVIGSDSKLSPRHLSGDVSERVSSEHLQVSTSDLRSTPIVPAEHVSELLLSCEDMSSEKTSDMLRRPSQDEICAEVSVVRIRSPRLSPRHSSGDVSERGSAEQLQVSTSGLWSTPGMSAEDISEPTLSIQEVILDNTSGVVKCSSHIKLDREPSELTTTKESSTVTSSEKSVETSFDGTTEAKMASSQSSSERIQSNCILEAVEVAEIIPHVVIHKAPSGAELTETGSSCSLGHGSLSATDSLDVQKSVSGTSVVAPPESTEERVAYIRTPSQDEISGEVSVVIVRSQRVSPRHSIGDISKRASSEQLQVPNSGLASTPTVLVEDTTELLISHEDVSSEKTLDIAQCSSDSILEREEACEMATTRASPPPPTPSGQHIAEMLKSDERLKSPVLSPRSSGASEKSNEISVYGTLEVTLTSSQPSLECIHPLSMLKSADDSEMSPHMLIIQKEPSIVENPESDMTTGMLEVIPPAASKSSLDDLKHLAYDTLDVEKLGTVDLERKPSELRTKEASSTVTENENSAETSFDGTTEAKVASLQSSSERTQSNCILEAVEVAEIIPHVVIHKAPSGAELTETGSSCSLGHGSLSATDSLDVQKSVSGTSVVAPPESTEERVAYIRTPSQDEISGEVSVVIVRSQRVSPRHSSGDISRELPPSSFRCQTLAWHPLPQC</sequence>
<feature type="compositionally biased region" description="Basic and acidic residues" evidence="1">
    <location>
        <begin position="1103"/>
        <end position="1113"/>
    </location>
</feature>
<comment type="caution">
    <text evidence="2">The sequence shown here is derived from an EMBL/GenBank/DDBJ whole genome shotgun (WGS) entry which is preliminary data.</text>
</comment>
<gene>
    <name evidence="2" type="ORF">AALO_G00128950</name>
</gene>
<dbReference type="InterPro" id="IPR047579">
    <property type="entry name" value="DD_CABYR_SP17"/>
</dbReference>
<feature type="compositionally biased region" description="Polar residues" evidence="1">
    <location>
        <begin position="844"/>
        <end position="874"/>
    </location>
</feature>
<evidence type="ECO:0000256" key="1">
    <source>
        <dbReference type="SAM" id="MobiDB-lite"/>
    </source>
</evidence>
<protein>
    <submittedName>
        <fullName evidence="2">Uncharacterized protein</fullName>
    </submittedName>
</protein>
<feature type="region of interest" description="Disordered" evidence="1">
    <location>
        <begin position="536"/>
        <end position="573"/>
    </location>
</feature>